<feature type="region of interest" description="Disordered" evidence="4">
    <location>
        <begin position="200"/>
        <end position="239"/>
    </location>
</feature>
<dbReference type="InterPro" id="IPR011515">
    <property type="entry name" value="Shugoshin_C"/>
</dbReference>
<organism evidence="6 7">
    <name type="scientific">Datura stramonium</name>
    <name type="common">Jimsonweed</name>
    <name type="synonym">Common thornapple</name>
    <dbReference type="NCBI Taxonomy" id="4076"/>
    <lineage>
        <taxon>Eukaryota</taxon>
        <taxon>Viridiplantae</taxon>
        <taxon>Streptophyta</taxon>
        <taxon>Embryophyta</taxon>
        <taxon>Tracheophyta</taxon>
        <taxon>Spermatophyta</taxon>
        <taxon>Magnoliopsida</taxon>
        <taxon>eudicotyledons</taxon>
        <taxon>Gunneridae</taxon>
        <taxon>Pentapetalae</taxon>
        <taxon>asterids</taxon>
        <taxon>lamiids</taxon>
        <taxon>Solanales</taxon>
        <taxon>Solanaceae</taxon>
        <taxon>Solanoideae</taxon>
        <taxon>Datureae</taxon>
        <taxon>Datura</taxon>
    </lineage>
</organism>
<dbReference type="PANTHER" id="PTHR34373:SF14">
    <property type="entry name" value="SHUGOSHIN-1-LIKE ISOFORM X1"/>
    <property type="match status" value="1"/>
</dbReference>
<feature type="region of interest" description="Disordered" evidence="4">
    <location>
        <begin position="1"/>
        <end position="75"/>
    </location>
</feature>
<proteinExistence type="inferred from homology"/>
<dbReference type="PANTHER" id="PTHR34373">
    <property type="entry name" value="SHUGOSHIN 2"/>
    <property type="match status" value="1"/>
</dbReference>
<comment type="similarity">
    <text evidence="1">Belongs to the shugoshin family.</text>
</comment>
<keyword evidence="7" id="KW-1185">Reference proteome</keyword>
<sequence>MAGLKLGSATSAPRRRGSDEIDLNQGLVKGKSVNEAKVGKAMEANSRNSPRKKLADISNLPLRKRLSSQDKKPEHIPAASKEYIERIQKENLALMKMLAERNKIIEITGVELEKLKIYVRKVQQQNQQLAQSNSKMLAELNSDKDRVKTLQHKLGCIKGLLNARKFEAEEQPKTNICQDLNDEVKPMKCEEAEDLLLGKGDDEKARNLKKRPQSKSVGSSEQVQSDDKTENKRSCVRRQSARFKPEALKLSEDSFEVQDKCALHPPTSDPVQENGSTSICISSDDLHCNPSSRSEPIPFGRSSLSRPSREAAKKVQSYKEIPVNIKMRRPQ</sequence>
<protein>
    <recommendedName>
        <fullName evidence="5">Shugoshin C-terminal domain-containing protein</fullName>
    </recommendedName>
</protein>
<dbReference type="Proteomes" id="UP000823775">
    <property type="component" value="Unassembled WGS sequence"/>
</dbReference>
<feature type="compositionally biased region" description="Polar residues" evidence="4">
    <location>
        <begin position="214"/>
        <end position="223"/>
    </location>
</feature>
<evidence type="ECO:0000256" key="2">
    <source>
        <dbReference type="ARBA" id="ARBA00022829"/>
    </source>
</evidence>
<reference evidence="6 7" key="1">
    <citation type="journal article" date="2021" name="BMC Genomics">
        <title>Datura genome reveals duplications of psychoactive alkaloid biosynthetic genes and high mutation rate following tissue culture.</title>
        <authorList>
            <person name="Rajewski A."/>
            <person name="Carter-House D."/>
            <person name="Stajich J."/>
            <person name="Litt A."/>
        </authorList>
    </citation>
    <scope>NUCLEOTIDE SEQUENCE [LARGE SCALE GENOMIC DNA]</scope>
    <source>
        <strain evidence="6">AR-01</strain>
    </source>
</reference>
<evidence type="ECO:0000256" key="3">
    <source>
        <dbReference type="SAM" id="Coils"/>
    </source>
</evidence>
<keyword evidence="2" id="KW-0159">Chromosome partition</keyword>
<accession>A0ABS8RWV6</accession>
<dbReference type="InterPro" id="IPR044693">
    <property type="entry name" value="SGO_plant"/>
</dbReference>
<name>A0ABS8RWV6_DATST</name>
<keyword evidence="3" id="KW-0175">Coiled coil</keyword>
<evidence type="ECO:0000256" key="1">
    <source>
        <dbReference type="ARBA" id="ARBA00010845"/>
    </source>
</evidence>
<comment type="caution">
    <text evidence="6">The sequence shown here is derived from an EMBL/GenBank/DDBJ whole genome shotgun (WGS) entry which is preliminary data.</text>
</comment>
<evidence type="ECO:0000313" key="7">
    <source>
        <dbReference type="Proteomes" id="UP000823775"/>
    </source>
</evidence>
<feature type="coiled-coil region" evidence="3">
    <location>
        <begin position="112"/>
        <end position="139"/>
    </location>
</feature>
<feature type="domain" description="Shugoshin C-terminal" evidence="5">
    <location>
        <begin position="305"/>
        <end position="329"/>
    </location>
</feature>
<evidence type="ECO:0000313" key="6">
    <source>
        <dbReference type="EMBL" id="MCD7451300.1"/>
    </source>
</evidence>
<dbReference type="EMBL" id="JACEIK010000161">
    <property type="protein sequence ID" value="MCD7451300.1"/>
    <property type="molecule type" value="Genomic_DNA"/>
</dbReference>
<evidence type="ECO:0000256" key="4">
    <source>
        <dbReference type="SAM" id="MobiDB-lite"/>
    </source>
</evidence>
<feature type="region of interest" description="Disordered" evidence="4">
    <location>
        <begin position="261"/>
        <end position="316"/>
    </location>
</feature>
<evidence type="ECO:0000259" key="5">
    <source>
        <dbReference type="Pfam" id="PF07557"/>
    </source>
</evidence>
<dbReference type="Pfam" id="PF07557">
    <property type="entry name" value="Shugoshin_C"/>
    <property type="match status" value="1"/>
</dbReference>
<gene>
    <name evidence="6" type="ORF">HAX54_010919</name>
</gene>
<feature type="compositionally biased region" description="Polar residues" evidence="4">
    <location>
        <begin position="269"/>
        <end position="281"/>
    </location>
</feature>